<evidence type="ECO:0000313" key="2">
    <source>
        <dbReference type="Proteomes" id="UP000724584"/>
    </source>
</evidence>
<evidence type="ECO:0000313" key="1">
    <source>
        <dbReference type="EMBL" id="KAH6622686.1"/>
    </source>
</evidence>
<sequence length="1395" mass="155620">MAWSAEADAPRHTPFDASASETDVEVNHAFAGEQHPKDEAIQKRLTLTFKNVTVNVTAPGEALGDTLLSWVNPSQLLDVFRKKEHTKRAILHEVSGQVKPGEMLLVLGRPGAGCTSLLRVLSNDRKSFDEVEGEVRYGSMDCQRARQYRQQITFNTEDDVHFPALTVNQTIKFALRNKVPREREEHLEEKQQYVQHTKNNILSSLGISHTVKTKVGNEFIRGVSGGERKRVSLAEMMAGHGAMQFWDQPTRGLDSKTALGFAATLRAEADQSGRTIVATMYQAGNGIYNQFDKVLVLADGCVIYYGPTSTAQRYFESLGFVCPKGANVADFLTSVTVTTERVIAPGAEGKVPTTPQEFERAYQQSSVCQQMRKSEQPVEALAAEVEDLEASVQREKKLRRVDGKRSAYTVGLRDQIINCTIRQTQIILSDRLSLTIKLLSATIQALVCGSLFYHLPPTSTSLFLRPGALFFPVLYFLMEAMSETTASFTGRPILARHKRFGFYRPLAFCVANALTDIPVVLLQVSVFSLVLYFMAALQMDAGRFFTFWVVVCANNLAFLQLFRAVGALCRRFGMASQLTGLLSTVFFVYGGYLIPFRSMHPWFRWIFYLNPGAYAFEALMANEFAGLQLECVAPQYVPFGPGYDGDGLEGHRGCTVVGSDNVTGVIDGYEYISQQYSYATGHIWRGFGVLIGFWIAFIAVTALAFELRAGEGGSSVLLYKRGLRNKKKAEQDVEAVAVTQEEKGKSATSLVAAPPPSRLVKQSTFCWHNLDYFVKYQGQQKQLLDKVFGYVQPGNLVALMGCSGAGKTTLLDVLAQRKDFGEIHGSVLIDGKPQGISFQRMTGYCEQMDVHEGTSTVKEALVFSALLRQPRGVPEAEKLAYVEHIIDLLDLRDISDALIGVPGAGLSIEQRKRVTLGVELVAKPTLLFLDEPTSGLDGQSAYNIVRFLRRLVEGGQAVLCTIHQPSAVLFEAFDALLLLAKGGRMAYFGETGKNSAKVLDYFARHGARCPEDTNPADHIVEVIQGEGEAKIDWVDAWNQSPERRQELEKLMSLTQEDAAALDHEEEDNAEFASPKCFQFKMVLYRLMLQLWRSPDYVWNKVNLHIFAALFSGFTFWKIGDGSFDLQLRVFAVFNFIFVAPGCINQMQPFFLHNRDLFETREKKSKTYHWVAFIGAQIVSEIPYLILCATLYFCCWYFTAGFPVDARVSGHIYLQMIFYEFLYTSIGQAIAAYAPNEYFAAISNPLLLGCGLVSFCGVVVPYTAMPAFWKYWLYYLDPFRYLVGGLLGTLLWEVQVQCKPDEFTSFSPPTGQTCGEYMADFLVSNAGYVENASSTASCQYCPYATGGEYAQVFNLNEKYHAWRDTGITALFCISSYTLVIVMMKLRSKKTKSARSD</sequence>
<dbReference type="EMBL" id="JAGIZQ010000006">
    <property type="protein sequence ID" value="KAH6622686.1"/>
    <property type="molecule type" value="Genomic_DNA"/>
</dbReference>
<reference evidence="1 2" key="1">
    <citation type="journal article" date="2021" name="Nat. Commun.">
        <title>Genetic determinants of endophytism in the Arabidopsis root mycobiome.</title>
        <authorList>
            <person name="Mesny F."/>
            <person name="Miyauchi S."/>
            <person name="Thiergart T."/>
            <person name="Pickel B."/>
            <person name="Atanasova L."/>
            <person name="Karlsson M."/>
            <person name="Huettel B."/>
            <person name="Barry K.W."/>
            <person name="Haridas S."/>
            <person name="Chen C."/>
            <person name="Bauer D."/>
            <person name="Andreopoulos W."/>
            <person name="Pangilinan J."/>
            <person name="LaButti K."/>
            <person name="Riley R."/>
            <person name="Lipzen A."/>
            <person name="Clum A."/>
            <person name="Drula E."/>
            <person name="Henrissat B."/>
            <person name="Kohler A."/>
            <person name="Grigoriev I.V."/>
            <person name="Martin F.M."/>
            <person name="Hacquard S."/>
        </authorList>
    </citation>
    <scope>NUCLEOTIDE SEQUENCE [LARGE SCALE GENOMIC DNA]</scope>
    <source>
        <strain evidence="1 2">MPI-SDFR-AT-0079</strain>
    </source>
</reference>
<keyword evidence="2" id="KW-1185">Reference proteome</keyword>
<proteinExistence type="predicted"/>
<organism evidence="1 2">
    <name type="scientific">Chaetomium tenue</name>
    <dbReference type="NCBI Taxonomy" id="1854479"/>
    <lineage>
        <taxon>Eukaryota</taxon>
        <taxon>Fungi</taxon>
        <taxon>Dikarya</taxon>
        <taxon>Ascomycota</taxon>
        <taxon>Pezizomycotina</taxon>
        <taxon>Sordariomycetes</taxon>
        <taxon>Sordariomycetidae</taxon>
        <taxon>Sordariales</taxon>
        <taxon>Chaetomiaceae</taxon>
        <taxon>Chaetomium</taxon>
    </lineage>
</organism>
<dbReference type="Proteomes" id="UP000724584">
    <property type="component" value="Unassembled WGS sequence"/>
</dbReference>
<protein>
    <submittedName>
        <fullName evidence="1">ABC-2 type transporter-domain-containing protein</fullName>
    </submittedName>
</protein>
<comment type="caution">
    <text evidence="1">The sequence shown here is derived from an EMBL/GenBank/DDBJ whole genome shotgun (WGS) entry which is preliminary data.</text>
</comment>
<name>A0ACB7P211_9PEZI</name>
<accession>A0ACB7P211</accession>
<gene>
    <name evidence="1" type="ORF">F5144DRAFT_336290</name>
</gene>